<evidence type="ECO:0000313" key="3">
    <source>
        <dbReference type="WBParaSite" id="TREG1_88290.1"/>
    </source>
</evidence>
<dbReference type="Gene3D" id="2.40.70.10">
    <property type="entry name" value="Acid Proteases"/>
    <property type="match status" value="1"/>
</dbReference>
<dbReference type="Gene3D" id="3.10.10.10">
    <property type="entry name" value="HIV Type 1 Reverse Transcriptase, subunit A, domain 1"/>
    <property type="match status" value="1"/>
</dbReference>
<dbReference type="Proteomes" id="UP000050795">
    <property type="component" value="Unassembled WGS sequence"/>
</dbReference>
<name>A0AA85KI49_TRIRE</name>
<proteinExistence type="predicted"/>
<dbReference type="InterPro" id="IPR050951">
    <property type="entry name" value="Retrovirus_Pol_polyprotein"/>
</dbReference>
<dbReference type="InterPro" id="IPR043128">
    <property type="entry name" value="Rev_trsase/Diguanyl_cyclase"/>
</dbReference>
<dbReference type="PROSITE" id="PS00141">
    <property type="entry name" value="ASP_PROTEASE"/>
    <property type="match status" value="1"/>
</dbReference>
<dbReference type="PANTHER" id="PTHR37984">
    <property type="entry name" value="PROTEIN CBG26694"/>
    <property type="match status" value="1"/>
</dbReference>
<dbReference type="InterPro" id="IPR021109">
    <property type="entry name" value="Peptidase_aspartic_dom_sf"/>
</dbReference>
<evidence type="ECO:0000313" key="2">
    <source>
        <dbReference type="Proteomes" id="UP000050795"/>
    </source>
</evidence>
<dbReference type="Pfam" id="PF13975">
    <property type="entry name" value="gag-asp_proteas"/>
    <property type="match status" value="1"/>
</dbReference>
<dbReference type="InterPro" id="IPR001969">
    <property type="entry name" value="Aspartic_peptidase_AS"/>
</dbReference>
<organism evidence="2 3">
    <name type="scientific">Trichobilharzia regenti</name>
    <name type="common">Nasal bird schistosome</name>
    <dbReference type="NCBI Taxonomy" id="157069"/>
    <lineage>
        <taxon>Eukaryota</taxon>
        <taxon>Metazoa</taxon>
        <taxon>Spiralia</taxon>
        <taxon>Lophotrochozoa</taxon>
        <taxon>Platyhelminthes</taxon>
        <taxon>Trematoda</taxon>
        <taxon>Digenea</taxon>
        <taxon>Strigeidida</taxon>
        <taxon>Schistosomatoidea</taxon>
        <taxon>Schistosomatidae</taxon>
        <taxon>Trichobilharzia</taxon>
    </lineage>
</organism>
<dbReference type="Gene3D" id="3.30.70.270">
    <property type="match status" value="1"/>
</dbReference>
<dbReference type="PANTHER" id="PTHR37984:SF15">
    <property type="entry name" value="INTEGRASE CATALYTIC DOMAIN-CONTAINING PROTEIN"/>
    <property type="match status" value="1"/>
</dbReference>
<evidence type="ECO:0000259" key="1">
    <source>
        <dbReference type="PROSITE" id="PS50878"/>
    </source>
</evidence>
<dbReference type="GO" id="GO:0006508">
    <property type="term" value="P:proteolysis"/>
    <property type="evidence" value="ECO:0007669"/>
    <property type="project" value="InterPro"/>
</dbReference>
<feature type="domain" description="Reverse transcriptase" evidence="1">
    <location>
        <begin position="145"/>
        <end position="327"/>
    </location>
</feature>
<reference evidence="2" key="1">
    <citation type="submission" date="2022-06" db="EMBL/GenBank/DDBJ databases">
        <authorList>
            <person name="Berger JAMES D."/>
            <person name="Berger JAMES D."/>
        </authorList>
    </citation>
    <scope>NUCLEOTIDE SEQUENCE [LARGE SCALE GENOMIC DNA]</scope>
</reference>
<dbReference type="WBParaSite" id="TREG1_88290.1">
    <property type="protein sequence ID" value="TREG1_88290.1"/>
    <property type="gene ID" value="TREG1_88290"/>
</dbReference>
<dbReference type="Pfam" id="PF00078">
    <property type="entry name" value="RVT_1"/>
    <property type="match status" value="1"/>
</dbReference>
<dbReference type="SUPFAM" id="SSF56672">
    <property type="entry name" value="DNA/RNA polymerases"/>
    <property type="match status" value="1"/>
</dbReference>
<dbReference type="InterPro" id="IPR043502">
    <property type="entry name" value="DNA/RNA_pol_sf"/>
</dbReference>
<dbReference type="PROSITE" id="PS50878">
    <property type="entry name" value="RT_POL"/>
    <property type="match status" value="1"/>
</dbReference>
<dbReference type="SUPFAM" id="SSF50630">
    <property type="entry name" value="Acid proteases"/>
    <property type="match status" value="1"/>
</dbReference>
<reference evidence="3" key="2">
    <citation type="submission" date="2023-11" db="UniProtKB">
        <authorList>
            <consortium name="WormBaseParasite"/>
        </authorList>
    </citation>
    <scope>IDENTIFICATION</scope>
</reference>
<sequence>MQALVDTGSSESYISSSVVRKYNWKVHKSRNRITMASTNLTSHTEGHCFLSICYKNHTYDLFKFSILHNLCADVLLGHDFLKLHKHIEIPFGGSRPPFSLCGLPCVRVDLPTLFENLSKDCKPIAIKSRRYSCEDESFISTEVNRLLQEGVIEPSNSPWRAQVLVTSNERHKKRMVVDYSQTINRFTFLDAYPLPRIDEMIEKIAQYDIFSTLDLKNAYHQIALKNEDKPYTAFEACGKLYQFCRIPFGVTNGVACFQRIIDELISKEQLTSTFAYIDNVTTCGKTREEHDKNLNKFMVAARNYGITLNDSKSVISSRSIQLLGYEVSKGLLNQIPIG</sequence>
<protein>
    <recommendedName>
        <fullName evidence="1">Reverse transcriptase domain-containing protein</fullName>
    </recommendedName>
</protein>
<accession>A0AA85KI49</accession>
<dbReference type="CDD" id="cd01647">
    <property type="entry name" value="RT_LTR"/>
    <property type="match status" value="1"/>
</dbReference>
<keyword evidence="2" id="KW-1185">Reference proteome</keyword>
<dbReference type="AlphaFoldDB" id="A0AA85KI49"/>
<dbReference type="GO" id="GO:0004190">
    <property type="term" value="F:aspartic-type endopeptidase activity"/>
    <property type="evidence" value="ECO:0007669"/>
    <property type="project" value="InterPro"/>
</dbReference>
<dbReference type="InterPro" id="IPR000477">
    <property type="entry name" value="RT_dom"/>
</dbReference>